<evidence type="ECO:0000313" key="5">
    <source>
        <dbReference type="EMBL" id="CAG6394426.1"/>
    </source>
</evidence>
<dbReference type="SUPFAM" id="SSF55729">
    <property type="entry name" value="Acyl-CoA N-acyltransferases (Nat)"/>
    <property type="match status" value="2"/>
</dbReference>
<organism evidence="5 6">
    <name type="scientific">Actinacidiphila cocklensis</name>
    <dbReference type="NCBI Taxonomy" id="887465"/>
    <lineage>
        <taxon>Bacteria</taxon>
        <taxon>Bacillati</taxon>
        <taxon>Actinomycetota</taxon>
        <taxon>Actinomycetes</taxon>
        <taxon>Kitasatosporales</taxon>
        <taxon>Streptomycetaceae</taxon>
        <taxon>Actinacidiphila</taxon>
    </lineage>
</organism>
<dbReference type="PROSITE" id="PS51186">
    <property type="entry name" value="GNAT"/>
    <property type="match status" value="2"/>
</dbReference>
<dbReference type="GO" id="GO:0016747">
    <property type="term" value="F:acyltransferase activity, transferring groups other than amino-acyl groups"/>
    <property type="evidence" value="ECO:0007669"/>
    <property type="project" value="InterPro"/>
</dbReference>
<evidence type="ECO:0000256" key="3">
    <source>
        <dbReference type="SAM" id="MobiDB-lite"/>
    </source>
</evidence>
<dbReference type="Gene3D" id="3.40.630.30">
    <property type="match status" value="2"/>
</dbReference>
<dbReference type="PANTHER" id="PTHR43877">
    <property type="entry name" value="AMINOALKYLPHOSPHONATE N-ACETYLTRANSFERASE-RELATED-RELATED"/>
    <property type="match status" value="1"/>
</dbReference>
<dbReference type="AlphaFoldDB" id="A0A9W4GRL1"/>
<evidence type="ECO:0000313" key="6">
    <source>
        <dbReference type="Proteomes" id="UP001152519"/>
    </source>
</evidence>
<dbReference type="RefSeq" id="WP_251490846.1">
    <property type="nucleotide sequence ID" value="NZ_CAJSLV010000056.1"/>
</dbReference>
<name>A0A9W4GRL1_9ACTN</name>
<evidence type="ECO:0000256" key="1">
    <source>
        <dbReference type="ARBA" id="ARBA00022679"/>
    </source>
</evidence>
<sequence>MTTTLRPAGPERRRQDGARSRDYTVCVNGRPVGSVRIAAEPHGGPGRIDALAVDEQDRRRGRGTVAALAAEEVLRQWGCTRVLVSVPDEAEYALRLATALGYTETNRTLHKDLAPGAGRHQLPPGSVLRELTAQDRQDWLARQRNGFVAALTAAGVPADHAEAHAAASYAEALPGGGPAPGAALLALDHEGATVGRLWLHTAPGPGWVQAVEVPPAHRGRGHGRTLMLAAEAACRMAGTTAVGLNVFTANEVAIRLYTSLGYRVQLRQLWKPLA</sequence>
<dbReference type="InterPro" id="IPR016181">
    <property type="entry name" value="Acyl_CoA_acyltransferase"/>
</dbReference>
<dbReference type="Proteomes" id="UP001152519">
    <property type="component" value="Unassembled WGS sequence"/>
</dbReference>
<feature type="domain" description="N-acetyltransferase" evidence="4">
    <location>
        <begin position="126"/>
        <end position="274"/>
    </location>
</feature>
<evidence type="ECO:0000256" key="2">
    <source>
        <dbReference type="ARBA" id="ARBA00023315"/>
    </source>
</evidence>
<evidence type="ECO:0000259" key="4">
    <source>
        <dbReference type="PROSITE" id="PS51186"/>
    </source>
</evidence>
<dbReference type="InterPro" id="IPR050832">
    <property type="entry name" value="Bact_Acetyltransf"/>
</dbReference>
<keyword evidence="6" id="KW-1185">Reference proteome</keyword>
<gene>
    <name evidence="5" type="ORF">SCOCK_270007</name>
</gene>
<keyword evidence="1" id="KW-0808">Transferase</keyword>
<keyword evidence="2" id="KW-0012">Acyltransferase</keyword>
<feature type="domain" description="N-acetyltransferase" evidence="4">
    <location>
        <begin position="1"/>
        <end position="125"/>
    </location>
</feature>
<feature type="compositionally biased region" description="Basic and acidic residues" evidence="3">
    <location>
        <begin position="9"/>
        <end position="20"/>
    </location>
</feature>
<feature type="region of interest" description="Disordered" evidence="3">
    <location>
        <begin position="1"/>
        <end position="20"/>
    </location>
</feature>
<dbReference type="Pfam" id="PF00583">
    <property type="entry name" value="Acetyltransf_1"/>
    <property type="match status" value="2"/>
</dbReference>
<accession>A0A9W4GRL1</accession>
<dbReference type="EMBL" id="CAJSLV010000056">
    <property type="protein sequence ID" value="CAG6394426.1"/>
    <property type="molecule type" value="Genomic_DNA"/>
</dbReference>
<reference evidence="5" key="1">
    <citation type="submission" date="2021-05" db="EMBL/GenBank/DDBJ databases">
        <authorList>
            <person name="Arsene-Ploetze F."/>
        </authorList>
    </citation>
    <scope>NUCLEOTIDE SEQUENCE</scope>
    <source>
        <strain evidence="5">DSM 42138</strain>
    </source>
</reference>
<dbReference type="CDD" id="cd04301">
    <property type="entry name" value="NAT_SF"/>
    <property type="match status" value="2"/>
</dbReference>
<dbReference type="InterPro" id="IPR000182">
    <property type="entry name" value="GNAT_dom"/>
</dbReference>
<proteinExistence type="predicted"/>
<comment type="caution">
    <text evidence="5">The sequence shown here is derived from an EMBL/GenBank/DDBJ whole genome shotgun (WGS) entry which is preliminary data.</text>
</comment>
<protein>
    <submittedName>
        <fullName evidence="5">Acetyltransferase (GNAT) family protein</fullName>
    </submittedName>
</protein>